<sequence length="218" mass="24163">MQGETLDLLKNLAHGIATQFGSNCEVVVHDLTTENKESTVVYIENGHVTNRKLGDGPSHVVLEALKKNPEDLQDHLDYMTKTADGKILKSSTVYIRDKGNKVIGIFSINYDITGLLMVENSLQSLIGTKKEKEEEVESIPTNVNDLLEDLLEQSVRLVGKPVALMNKEDKIKALKFLNDAGALLITKASEKLTAYFGISKYTLYSYIDQSSSDPSEKK</sequence>
<proteinExistence type="predicted"/>
<dbReference type="InterPro" id="IPR039446">
    <property type="entry name" value="DauR-like"/>
</dbReference>
<dbReference type="InterPro" id="IPR013559">
    <property type="entry name" value="YheO"/>
</dbReference>
<organism evidence="3 4">
    <name type="scientific">Eubacterium maltosivorans</name>
    <dbReference type="NCBI Taxonomy" id="2041044"/>
    <lineage>
        <taxon>Bacteria</taxon>
        <taxon>Bacillati</taxon>
        <taxon>Bacillota</taxon>
        <taxon>Clostridia</taxon>
        <taxon>Eubacteriales</taxon>
        <taxon>Eubacteriaceae</taxon>
        <taxon>Eubacterium</taxon>
    </lineage>
</organism>
<keyword evidence="4" id="KW-1185">Reference proteome</keyword>
<dbReference type="PANTHER" id="PTHR35568:SF1">
    <property type="entry name" value="TRANSCRIPTIONAL REGULATOR DAUR"/>
    <property type="match status" value="1"/>
</dbReference>
<dbReference type="Pfam" id="PF08348">
    <property type="entry name" value="PAS_6"/>
    <property type="match status" value="1"/>
</dbReference>
<name>A0A2A5TA83_EUBML</name>
<dbReference type="Proteomes" id="UP000218387">
    <property type="component" value="Chromosome"/>
</dbReference>
<reference evidence="3 4" key="1">
    <citation type="submission" date="2018-05" db="EMBL/GenBank/DDBJ databases">
        <title>Genome comparison of Eubacterium sp.</title>
        <authorList>
            <person name="Feng Y."/>
            <person name="Sanchez-Andrea I."/>
            <person name="Stams A.J.M."/>
            <person name="De Vos W.M."/>
        </authorList>
    </citation>
    <scope>NUCLEOTIDE SEQUENCE [LARGE SCALE GENOMIC DNA]</scope>
    <source>
        <strain evidence="3 4">YI</strain>
    </source>
</reference>
<dbReference type="EMBL" id="CP029487">
    <property type="protein sequence ID" value="QCT70627.1"/>
    <property type="molecule type" value="Genomic_DNA"/>
</dbReference>
<feature type="domain" description="YheO-like" evidence="1">
    <location>
        <begin position="6"/>
        <end position="119"/>
    </location>
</feature>
<gene>
    <name evidence="3" type="ORF">CPZ25_004570</name>
</gene>
<dbReference type="AlphaFoldDB" id="A0A2A5TA83"/>
<dbReference type="Pfam" id="PF13309">
    <property type="entry name" value="HTH_22"/>
    <property type="match status" value="1"/>
</dbReference>
<evidence type="ECO:0000259" key="2">
    <source>
        <dbReference type="Pfam" id="PF13309"/>
    </source>
</evidence>
<accession>A0A2A5TA83</accession>
<dbReference type="PANTHER" id="PTHR35568">
    <property type="entry name" value="TRANSCRIPTIONAL REGULATOR DAUR"/>
    <property type="match status" value="1"/>
</dbReference>
<feature type="domain" description="Transcriptional regulator DauR-like HTH" evidence="2">
    <location>
        <begin position="147"/>
        <end position="208"/>
    </location>
</feature>
<dbReference type="RefSeq" id="WP_058694311.1">
    <property type="nucleotide sequence ID" value="NZ_CP029487.1"/>
</dbReference>
<evidence type="ECO:0000313" key="4">
    <source>
        <dbReference type="Proteomes" id="UP000218387"/>
    </source>
</evidence>
<dbReference type="KEGG" id="emt:CPZ25_004570"/>
<evidence type="ECO:0000313" key="3">
    <source>
        <dbReference type="EMBL" id="QCT70627.1"/>
    </source>
</evidence>
<dbReference type="InterPro" id="IPR039445">
    <property type="entry name" value="DauR-like_HTH"/>
</dbReference>
<protein>
    <submittedName>
        <fullName evidence="3">Transcriptional regulator</fullName>
    </submittedName>
</protein>
<evidence type="ECO:0000259" key="1">
    <source>
        <dbReference type="Pfam" id="PF08348"/>
    </source>
</evidence>